<dbReference type="Gene3D" id="2.60.120.200">
    <property type="match status" value="1"/>
</dbReference>
<evidence type="ECO:0000313" key="3">
    <source>
        <dbReference type="Proteomes" id="UP000317036"/>
    </source>
</evidence>
<gene>
    <name evidence="2" type="ORF">FPZ49_22350</name>
</gene>
<dbReference type="RefSeq" id="WP_144851155.1">
    <property type="nucleotide sequence ID" value="NZ_VNJI01000032.1"/>
</dbReference>
<comment type="caution">
    <text evidence="2">The sequence shown here is derived from an EMBL/GenBank/DDBJ whole genome shotgun (WGS) entry which is preliminary data.</text>
</comment>
<proteinExistence type="predicted"/>
<sequence>MRRKSIRPAHLKVFATVLSFFVLLQCVSVMPFSTPTVQASTTTDFNTRASSLISHFAAQASTTTNYQKDYWVAESKFYDYAVNGNTARLAEARSFVSYALDNTTEHFTLLAAMDCYLRYGYLYDQALIDKTKSVMVGNTHYGDDLSTQNKIIMAATARYLASETWPTDTFGSSFTTADPTGQQTVNDYINIYVHYGEREFNSNTYFAYHYNAFRALADLAKDATLKNKAGLAAEWMLASAAGEWLNGHWAAAQERIYEPIHAQTDYRAGSALLWLYFGGPSTADMDGDELYYSAQAVASSYRMPDIIAQIAQARTTAYTHKETHFYDKTEWTTGYYQYLTTYMNKNYGVYSDRDYINPMSNYVNRFTGYFKQMLRWGVAWQGTTGNSTFLVQHPLGTKVTNFGATAYEHVLQHNGTIIGVYDIPATDPNPWIYGWIPTNYTAVINNSTTTGRIYLNYGPVMVALHVTSPFTWTTGTQNFQQNATKIGIVVETADPSTYAGADDTTKLNNFKTAVDAKFSTVVFNSTPSDGPIISYTALDGTTMETKHNMYNTGYDKINGAAFTFSTTTWPLLDDPWMHQDYNGNTLTLTFGSKQRVYNFSTWTVTDNSTLVNDTFETMSTGAAPSGWTITNGSSTSTTVADNPGPTDKSLRLLDTNTSGNTVAVRTFTGQTGTIVAEWKYRDDLVGSQPKFILRSGSTDGVSLYRSGTGLYYNNSAGTGVAIPGFTFTANTWYTFTIVANPATDTFDLYVDGVLKQSGAQFRNAVTQLDSIYLASSSGSTNDFYIDSVLITK</sequence>
<dbReference type="OrthoDB" id="2632840at2"/>
<organism evidence="2 3">
    <name type="scientific">Paenibacillus cremeus</name>
    <dbReference type="NCBI Taxonomy" id="2163881"/>
    <lineage>
        <taxon>Bacteria</taxon>
        <taxon>Bacillati</taxon>
        <taxon>Bacillota</taxon>
        <taxon>Bacilli</taxon>
        <taxon>Bacillales</taxon>
        <taxon>Paenibacillaceae</taxon>
        <taxon>Paenibacillus</taxon>
    </lineage>
</organism>
<dbReference type="InterPro" id="IPR013320">
    <property type="entry name" value="ConA-like_dom_sf"/>
</dbReference>
<feature type="region of interest" description="Disordered" evidence="1">
    <location>
        <begin position="626"/>
        <end position="646"/>
    </location>
</feature>
<feature type="compositionally biased region" description="Polar residues" evidence="1">
    <location>
        <begin position="626"/>
        <end position="640"/>
    </location>
</feature>
<dbReference type="AlphaFoldDB" id="A0A559K6M1"/>
<keyword evidence="3" id="KW-1185">Reference proteome</keyword>
<name>A0A559K6M1_9BACL</name>
<evidence type="ECO:0000313" key="2">
    <source>
        <dbReference type="EMBL" id="TVY07764.1"/>
    </source>
</evidence>
<protein>
    <submittedName>
        <fullName evidence="2">LamG domain-containing protein</fullName>
    </submittedName>
</protein>
<reference evidence="2 3" key="1">
    <citation type="submission" date="2019-07" db="EMBL/GenBank/DDBJ databases">
        <authorList>
            <person name="Kim J."/>
        </authorList>
    </citation>
    <scope>NUCLEOTIDE SEQUENCE [LARGE SCALE GENOMIC DNA]</scope>
    <source>
        <strain evidence="2 3">JC52</strain>
    </source>
</reference>
<accession>A0A559K6M1</accession>
<dbReference type="SUPFAM" id="SSF49899">
    <property type="entry name" value="Concanavalin A-like lectins/glucanases"/>
    <property type="match status" value="1"/>
</dbReference>
<dbReference type="EMBL" id="VNJI01000032">
    <property type="protein sequence ID" value="TVY07764.1"/>
    <property type="molecule type" value="Genomic_DNA"/>
</dbReference>
<dbReference type="Proteomes" id="UP000317036">
    <property type="component" value="Unassembled WGS sequence"/>
</dbReference>
<evidence type="ECO:0000256" key="1">
    <source>
        <dbReference type="SAM" id="MobiDB-lite"/>
    </source>
</evidence>